<accession>A0ACB7TG69</accession>
<keyword evidence="2" id="KW-1185">Reference proteome</keyword>
<reference evidence="1" key="1">
    <citation type="submission" date="2020-05" db="EMBL/GenBank/DDBJ databases">
        <title>Large-scale comparative analyses of tick genomes elucidate their genetic diversity and vector capacities.</title>
        <authorList>
            <person name="Jia N."/>
            <person name="Wang J."/>
            <person name="Shi W."/>
            <person name="Du L."/>
            <person name="Sun Y."/>
            <person name="Zhan W."/>
            <person name="Jiang J."/>
            <person name="Wang Q."/>
            <person name="Zhang B."/>
            <person name="Ji P."/>
            <person name="Sakyi L.B."/>
            <person name="Cui X."/>
            <person name="Yuan T."/>
            <person name="Jiang B."/>
            <person name="Yang W."/>
            <person name="Lam T.T.-Y."/>
            <person name="Chang Q."/>
            <person name="Ding S."/>
            <person name="Wang X."/>
            <person name="Zhu J."/>
            <person name="Ruan X."/>
            <person name="Zhao L."/>
            <person name="Wei J."/>
            <person name="Que T."/>
            <person name="Du C."/>
            <person name="Cheng J."/>
            <person name="Dai P."/>
            <person name="Han X."/>
            <person name="Huang E."/>
            <person name="Gao Y."/>
            <person name="Liu J."/>
            <person name="Shao H."/>
            <person name="Ye R."/>
            <person name="Li L."/>
            <person name="Wei W."/>
            <person name="Wang X."/>
            <person name="Wang C."/>
            <person name="Yang T."/>
            <person name="Huo Q."/>
            <person name="Li W."/>
            <person name="Guo W."/>
            <person name="Chen H."/>
            <person name="Zhou L."/>
            <person name="Ni X."/>
            <person name="Tian J."/>
            <person name="Zhou Y."/>
            <person name="Sheng Y."/>
            <person name="Liu T."/>
            <person name="Pan Y."/>
            <person name="Xia L."/>
            <person name="Li J."/>
            <person name="Zhao F."/>
            <person name="Cao W."/>
        </authorList>
    </citation>
    <scope>NUCLEOTIDE SEQUENCE</scope>
    <source>
        <strain evidence="1">Hyas-2018</strain>
    </source>
</reference>
<dbReference type="Proteomes" id="UP000821845">
    <property type="component" value="Chromosome 1"/>
</dbReference>
<sequence>MDTCPDLTMARSTRAVIPSEPLDETLGTDHYLVATDLALTGSRRPERRIRIKNWAKFREPRTASPEVDGYDDWLASLSADLEATTRSINTTPTNPDVDPHLLHFGTPSSGLTKRWKRQCLNRRLNVWIARIPREAQEYARILTRNNWRGFCNSLSGTLSTAKTWSIHRALVDPSLRARRR</sequence>
<comment type="caution">
    <text evidence="1">The sequence shown here is derived from an EMBL/GenBank/DDBJ whole genome shotgun (WGS) entry which is preliminary data.</text>
</comment>
<name>A0ACB7TG69_HYAAI</name>
<evidence type="ECO:0000313" key="2">
    <source>
        <dbReference type="Proteomes" id="UP000821845"/>
    </source>
</evidence>
<protein>
    <submittedName>
        <fullName evidence="1">Uncharacterized protein</fullName>
    </submittedName>
</protein>
<gene>
    <name evidence="1" type="ORF">HPB50_002889</name>
</gene>
<proteinExistence type="predicted"/>
<evidence type="ECO:0000313" key="1">
    <source>
        <dbReference type="EMBL" id="KAH6944377.1"/>
    </source>
</evidence>
<dbReference type="EMBL" id="CM023481">
    <property type="protein sequence ID" value="KAH6944377.1"/>
    <property type="molecule type" value="Genomic_DNA"/>
</dbReference>
<organism evidence="1 2">
    <name type="scientific">Hyalomma asiaticum</name>
    <name type="common">Tick</name>
    <dbReference type="NCBI Taxonomy" id="266040"/>
    <lineage>
        <taxon>Eukaryota</taxon>
        <taxon>Metazoa</taxon>
        <taxon>Ecdysozoa</taxon>
        <taxon>Arthropoda</taxon>
        <taxon>Chelicerata</taxon>
        <taxon>Arachnida</taxon>
        <taxon>Acari</taxon>
        <taxon>Parasitiformes</taxon>
        <taxon>Ixodida</taxon>
        <taxon>Ixodoidea</taxon>
        <taxon>Ixodidae</taxon>
        <taxon>Hyalomminae</taxon>
        <taxon>Hyalomma</taxon>
    </lineage>
</organism>